<reference evidence="3 4" key="1">
    <citation type="journal article" date="2013" name="Curr. Biol.">
        <title>The Genome of the Foraminiferan Reticulomyxa filosa.</title>
        <authorList>
            <person name="Glockner G."/>
            <person name="Hulsmann N."/>
            <person name="Schleicher M."/>
            <person name="Noegel A.A."/>
            <person name="Eichinger L."/>
            <person name="Gallinger C."/>
            <person name="Pawlowski J."/>
            <person name="Sierra R."/>
            <person name="Euteneuer U."/>
            <person name="Pillet L."/>
            <person name="Moustafa A."/>
            <person name="Platzer M."/>
            <person name="Groth M."/>
            <person name="Szafranski K."/>
            <person name="Schliwa M."/>
        </authorList>
    </citation>
    <scope>NUCLEOTIDE SEQUENCE [LARGE SCALE GENOMIC DNA]</scope>
</reference>
<gene>
    <name evidence="3" type="ORF">RFI_15152</name>
</gene>
<evidence type="ECO:0000313" key="3">
    <source>
        <dbReference type="EMBL" id="ETO22051.1"/>
    </source>
</evidence>
<evidence type="ECO:0000313" key="4">
    <source>
        <dbReference type="Proteomes" id="UP000023152"/>
    </source>
</evidence>
<dbReference type="EMBL" id="ASPP01011078">
    <property type="protein sequence ID" value="ETO22051.1"/>
    <property type="molecule type" value="Genomic_DNA"/>
</dbReference>
<feature type="signal peptide" evidence="2">
    <location>
        <begin position="1"/>
        <end position="20"/>
    </location>
</feature>
<feature type="non-terminal residue" evidence="3">
    <location>
        <position position="262"/>
    </location>
</feature>
<name>X6N7M9_RETFI</name>
<proteinExistence type="predicted"/>
<keyword evidence="4" id="KW-1185">Reference proteome</keyword>
<keyword evidence="1" id="KW-1133">Transmembrane helix</keyword>
<protein>
    <submittedName>
        <fullName evidence="3">Uncharacterized protein</fullName>
    </submittedName>
</protein>
<feature type="transmembrane region" description="Helical" evidence="1">
    <location>
        <begin position="152"/>
        <end position="175"/>
    </location>
</feature>
<keyword evidence="1" id="KW-0472">Membrane</keyword>
<dbReference type="Proteomes" id="UP000023152">
    <property type="component" value="Unassembled WGS sequence"/>
</dbReference>
<sequence length="262" mass="30652">MYILHIITIFLVSDFELVYLNTFRSVYETYQTGGKTAGMQGIYCPNLGKTYYLQQGTTDWYQYQIQGIAKSSDGAYKTQFVAQETTGPLSTQNTRVVLQVMLDGSRCRKNITDGYYATKAKMVYTTPWYIQKEYWNNNIGTNRLMLGNKTFIASYTLFFIYLFVCLFISVIATYLDVTQRKKKEMKYFQCMEKKKKSGFDCNRHPFDGYYTVIPRYESLDEYALNGIFFDGLKNDQLNFWESMYEDATWETVMNINSGVCQK</sequence>
<keyword evidence="2" id="KW-0732">Signal</keyword>
<evidence type="ECO:0000256" key="1">
    <source>
        <dbReference type="SAM" id="Phobius"/>
    </source>
</evidence>
<dbReference type="AlphaFoldDB" id="X6N7M9"/>
<feature type="chain" id="PRO_5004975358" evidence="2">
    <location>
        <begin position="21"/>
        <end position="262"/>
    </location>
</feature>
<accession>X6N7M9</accession>
<organism evidence="3 4">
    <name type="scientific">Reticulomyxa filosa</name>
    <dbReference type="NCBI Taxonomy" id="46433"/>
    <lineage>
        <taxon>Eukaryota</taxon>
        <taxon>Sar</taxon>
        <taxon>Rhizaria</taxon>
        <taxon>Retaria</taxon>
        <taxon>Foraminifera</taxon>
        <taxon>Monothalamids</taxon>
        <taxon>Reticulomyxidae</taxon>
        <taxon>Reticulomyxa</taxon>
    </lineage>
</organism>
<keyword evidence="1" id="KW-0812">Transmembrane</keyword>
<evidence type="ECO:0000256" key="2">
    <source>
        <dbReference type="SAM" id="SignalP"/>
    </source>
</evidence>
<comment type="caution">
    <text evidence="3">The sequence shown here is derived from an EMBL/GenBank/DDBJ whole genome shotgun (WGS) entry which is preliminary data.</text>
</comment>